<dbReference type="SUPFAM" id="SSF81336">
    <property type="entry name" value="F1F0 ATP synthase subunit A"/>
    <property type="match status" value="1"/>
</dbReference>
<evidence type="ECO:0000256" key="4">
    <source>
        <dbReference type="ARBA" id="ARBA00022547"/>
    </source>
</evidence>
<evidence type="ECO:0000313" key="13">
    <source>
        <dbReference type="EMBL" id="PZE19405.1"/>
    </source>
</evidence>
<evidence type="ECO:0000256" key="6">
    <source>
        <dbReference type="ARBA" id="ARBA00022781"/>
    </source>
</evidence>
<dbReference type="InterPro" id="IPR000568">
    <property type="entry name" value="ATP_synth_F0_asu"/>
</dbReference>
<dbReference type="PROSITE" id="PS00449">
    <property type="entry name" value="ATPASE_A"/>
    <property type="match status" value="1"/>
</dbReference>
<dbReference type="Pfam" id="PF00119">
    <property type="entry name" value="ATP-synt_A"/>
    <property type="match status" value="1"/>
</dbReference>
<dbReference type="CDD" id="cd00310">
    <property type="entry name" value="ATP-synt_Fo_a_6"/>
    <property type="match status" value="1"/>
</dbReference>
<evidence type="ECO:0000256" key="8">
    <source>
        <dbReference type="ARBA" id="ARBA00023065"/>
    </source>
</evidence>
<dbReference type="NCBIfam" id="TIGR01131">
    <property type="entry name" value="ATP_synt_6_or_A"/>
    <property type="match status" value="1"/>
</dbReference>
<dbReference type="GO" id="GO:0046933">
    <property type="term" value="F:proton-transporting ATP synthase activity, rotational mechanism"/>
    <property type="evidence" value="ECO:0007669"/>
    <property type="project" value="UniProtKB-UniRule"/>
</dbReference>
<evidence type="ECO:0000256" key="5">
    <source>
        <dbReference type="ARBA" id="ARBA00022692"/>
    </source>
</evidence>
<keyword evidence="14" id="KW-1185">Reference proteome</keyword>
<name>A0A2W1NIR0_PAEXE</name>
<dbReference type="PANTHER" id="PTHR42823:SF3">
    <property type="entry name" value="ATP SYNTHASE SUBUNIT A, CHLOROPLASTIC"/>
    <property type="match status" value="1"/>
</dbReference>
<comment type="subcellular location">
    <subcellularLocation>
        <location evidence="11 12">Cell membrane</location>
        <topology evidence="11 12">Multi-pass membrane protein</topology>
    </subcellularLocation>
    <subcellularLocation>
        <location evidence="1">Membrane</location>
        <topology evidence="1">Multi-pass membrane protein</topology>
    </subcellularLocation>
</comment>
<comment type="function">
    <text evidence="11 12">Key component of the proton channel; it plays a direct role in the translocation of protons across the membrane.</text>
</comment>
<dbReference type="EMBL" id="NHRJ02000017">
    <property type="protein sequence ID" value="PZE19405.1"/>
    <property type="molecule type" value="Genomic_DNA"/>
</dbReference>
<feature type="transmembrane region" description="Helical" evidence="11">
    <location>
        <begin position="16"/>
        <end position="37"/>
    </location>
</feature>
<dbReference type="Gene3D" id="1.20.120.220">
    <property type="entry name" value="ATP synthase, F0 complex, subunit A"/>
    <property type="match status" value="1"/>
</dbReference>
<keyword evidence="11" id="KW-1003">Cell membrane</keyword>
<evidence type="ECO:0000256" key="11">
    <source>
        <dbReference type="HAMAP-Rule" id="MF_01393"/>
    </source>
</evidence>
<evidence type="ECO:0000256" key="1">
    <source>
        <dbReference type="ARBA" id="ARBA00004141"/>
    </source>
</evidence>
<dbReference type="GO" id="GO:0005886">
    <property type="term" value="C:plasma membrane"/>
    <property type="evidence" value="ECO:0007669"/>
    <property type="project" value="UniProtKB-SubCell"/>
</dbReference>
<keyword evidence="9 11" id="KW-0472">Membrane</keyword>
<keyword evidence="10 11" id="KW-0066">ATP synthesis</keyword>
<dbReference type="GO" id="GO:0045259">
    <property type="term" value="C:proton-transporting ATP synthase complex"/>
    <property type="evidence" value="ECO:0007669"/>
    <property type="project" value="UniProtKB-KW"/>
</dbReference>
<keyword evidence="3 11" id="KW-0813">Transport</keyword>
<dbReference type="InterPro" id="IPR023011">
    <property type="entry name" value="ATP_synth_F0_asu_AS"/>
</dbReference>
<accession>A0A2W1NIR0</accession>
<dbReference type="OrthoDB" id="9789241at2"/>
<evidence type="ECO:0000313" key="14">
    <source>
        <dbReference type="Proteomes" id="UP000214746"/>
    </source>
</evidence>
<evidence type="ECO:0000256" key="2">
    <source>
        <dbReference type="ARBA" id="ARBA00006810"/>
    </source>
</evidence>
<evidence type="ECO:0000256" key="10">
    <source>
        <dbReference type="ARBA" id="ARBA00023310"/>
    </source>
</evidence>
<comment type="similarity">
    <text evidence="2 11 12">Belongs to the ATPase A chain family.</text>
</comment>
<gene>
    <name evidence="11 13" type="primary">atpB</name>
    <name evidence="13" type="ORF">CBW46_018745</name>
</gene>
<dbReference type="AlphaFoldDB" id="A0A2W1NIR0"/>
<keyword evidence="4 11" id="KW-0138">CF(0)</keyword>
<dbReference type="PRINTS" id="PR00123">
    <property type="entry name" value="ATPASEA"/>
</dbReference>
<sequence length="257" mass="28663">MHEFPVLQLGGLNIDISTFLGIIVSGLVVFILARLCVRNLSVENPSKFQNFLEWVSEFVHNLIASTMPLARARGYVALGMTLIMFIFVSNLLGLVFGIVTTHEEPLTLFGYTVVSEQMIHEAHGDHGAEVAWWKSPTADVSVTFGLAAIVFVMTHYLGLKLNTKHYLKHYFEPFWFFFPLNIIKEISKPLTLGLRLYANIFAGEVLIATILMAGVLGTPLLLAWQGFSIFVGAIQAFLFTILTMVYISQATVHEEGH</sequence>
<keyword evidence="5 11" id="KW-0812">Transmembrane</keyword>
<evidence type="ECO:0000256" key="3">
    <source>
        <dbReference type="ARBA" id="ARBA00022448"/>
    </source>
</evidence>
<evidence type="ECO:0000256" key="12">
    <source>
        <dbReference type="RuleBase" id="RU000483"/>
    </source>
</evidence>
<feature type="transmembrane region" description="Helical" evidence="11">
    <location>
        <begin position="222"/>
        <end position="247"/>
    </location>
</feature>
<evidence type="ECO:0000256" key="7">
    <source>
        <dbReference type="ARBA" id="ARBA00022989"/>
    </source>
</evidence>
<keyword evidence="7 11" id="KW-1133">Transmembrane helix</keyword>
<dbReference type="RefSeq" id="WP_089201498.1">
    <property type="nucleotide sequence ID" value="NZ_NHRJ02000017.1"/>
</dbReference>
<organism evidence="13 14">
    <name type="scientific">Paenibacillus xerothermodurans</name>
    <dbReference type="NCBI Taxonomy" id="1977292"/>
    <lineage>
        <taxon>Bacteria</taxon>
        <taxon>Bacillati</taxon>
        <taxon>Bacillota</taxon>
        <taxon>Bacilli</taxon>
        <taxon>Bacillales</taxon>
        <taxon>Paenibacillaceae</taxon>
        <taxon>Paenibacillus</taxon>
    </lineage>
</organism>
<feature type="transmembrane region" description="Helical" evidence="11">
    <location>
        <begin position="75"/>
        <end position="99"/>
    </location>
</feature>
<feature type="transmembrane region" description="Helical" evidence="11">
    <location>
        <begin position="196"/>
        <end position="216"/>
    </location>
</feature>
<feature type="transmembrane region" description="Helical" evidence="11">
    <location>
        <begin position="140"/>
        <end position="159"/>
    </location>
</feature>
<evidence type="ECO:0000256" key="9">
    <source>
        <dbReference type="ARBA" id="ARBA00023136"/>
    </source>
</evidence>
<comment type="caution">
    <text evidence="13">The sequence shown here is derived from an EMBL/GenBank/DDBJ whole genome shotgun (WGS) entry which is preliminary data.</text>
</comment>
<dbReference type="InterPro" id="IPR045082">
    <property type="entry name" value="ATP_syn_F0_a_bact/chloroplast"/>
</dbReference>
<keyword evidence="8 11" id="KW-0406">Ion transport</keyword>
<dbReference type="InterPro" id="IPR035908">
    <property type="entry name" value="F0_ATP_A_sf"/>
</dbReference>
<dbReference type="HAMAP" id="MF_01393">
    <property type="entry name" value="ATP_synth_a_bact"/>
    <property type="match status" value="1"/>
</dbReference>
<dbReference type="PANTHER" id="PTHR42823">
    <property type="entry name" value="ATP SYNTHASE SUBUNIT A, CHLOROPLASTIC"/>
    <property type="match status" value="1"/>
</dbReference>
<reference evidence="13" key="1">
    <citation type="submission" date="2018-06" db="EMBL/GenBank/DDBJ databases">
        <title>Paenibacillus xerothermodurans sp. nov. an extremely dry heat resistant spore forming bacterium isolated from the soil of Cape Canaveral, Florida.</title>
        <authorList>
            <person name="Seuylemezian A."/>
            <person name="Kaur N."/>
            <person name="Patil P."/>
            <person name="Patil P."/>
            <person name="Mayilraj S."/>
            <person name="Vaishampayan P."/>
        </authorList>
    </citation>
    <scope>NUCLEOTIDE SEQUENCE [LARGE SCALE GENOMIC DNA]</scope>
    <source>
        <strain evidence="13">ATCC 27380</strain>
    </source>
</reference>
<protein>
    <recommendedName>
        <fullName evidence="11 12">ATP synthase subunit a</fullName>
    </recommendedName>
    <alternativeName>
        <fullName evidence="11">ATP synthase F0 sector subunit a</fullName>
    </alternativeName>
    <alternativeName>
        <fullName evidence="11">F-ATPase subunit 6</fullName>
    </alternativeName>
</protein>
<proteinExistence type="inferred from homology"/>
<dbReference type="GO" id="GO:0042777">
    <property type="term" value="P:proton motive force-driven plasma membrane ATP synthesis"/>
    <property type="evidence" value="ECO:0007669"/>
    <property type="project" value="TreeGrafter"/>
</dbReference>
<keyword evidence="6 11" id="KW-0375">Hydrogen ion transport</keyword>
<dbReference type="Proteomes" id="UP000214746">
    <property type="component" value="Unassembled WGS sequence"/>
</dbReference>